<protein>
    <recommendedName>
        <fullName evidence="1">DUF1330 domain-containing protein</fullName>
    </recommendedName>
</protein>
<dbReference type="InterPro" id="IPR011008">
    <property type="entry name" value="Dimeric_a/b-barrel"/>
</dbReference>
<dbReference type="PATRIC" id="fig|48936.3.peg.3631"/>
<accession>A0A0B9A361</accession>
<gene>
    <name evidence="2" type="ORF">NJ75_03599</name>
</gene>
<dbReference type="PANTHER" id="PTHR41521">
    <property type="match status" value="1"/>
</dbReference>
<evidence type="ECO:0000313" key="3">
    <source>
        <dbReference type="Proteomes" id="UP000031338"/>
    </source>
</evidence>
<dbReference type="STRING" id="48936.NJ75_03599"/>
<dbReference type="InterPro" id="IPR010753">
    <property type="entry name" value="DUF1330"/>
</dbReference>
<proteinExistence type="predicted"/>
<dbReference type="Pfam" id="PF07045">
    <property type="entry name" value="DUF1330"/>
    <property type="match status" value="1"/>
</dbReference>
<evidence type="ECO:0000313" key="2">
    <source>
        <dbReference type="EMBL" id="KHS43780.1"/>
    </source>
</evidence>
<reference evidence="2 3" key="1">
    <citation type="submission" date="2014-10" db="EMBL/GenBank/DDBJ databases">
        <title>Draft genome sequence of Novosphingobium subterraneum DSM 12447.</title>
        <authorList>
            <person name="Gan H.M."/>
            <person name="Gan H.Y."/>
            <person name="Savka M.A."/>
        </authorList>
    </citation>
    <scope>NUCLEOTIDE SEQUENCE [LARGE SCALE GENOMIC DNA]</scope>
    <source>
        <strain evidence="2 3">DSM 12447</strain>
    </source>
</reference>
<sequence>MAAYFIGLIKSHDEAWVAGYMAAVPALVGRHGGTMICRSNQFVRYEGEGTEPDYVVVIEFPSMEAIDAFMNDPDYAPHKDARIASTTSDIFAIA</sequence>
<dbReference type="AlphaFoldDB" id="A0A0B9A361"/>
<dbReference type="PANTHER" id="PTHR41521:SF4">
    <property type="entry name" value="BLR0684 PROTEIN"/>
    <property type="match status" value="1"/>
</dbReference>
<dbReference type="Proteomes" id="UP000031338">
    <property type="component" value="Unassembled WGS sequence"/>
</dbReference>
<keyword evidence="3" id="KW-1185">Reference proteome</keyword>
<name>A0A0B9A361_9SPHN</name>
<organism evidence="2 3">
    <name type="scientific">Novosphingobium subterraneum</name>
    <dbReference type="NCBI Taxonomy" id="48936"/>
    <lineage>
        <taxon>Bacteria</taxon>
        <taxon>Pseudomonadati</taxon>
        <taxon>Pseudomonadota</taxon>
        <taxon>Alphaproteobacteria</taxon>
        <taxon>Sphingomonadales</taxon>
        <taxon>Sphingomonadaceae</taxon>
        <taxon>Novosphingobium</taxon>
    </lineage>
</organism>
<feature type="domain" description="DUF1330" evidence="1">
    <location>
        <begin position="3"/>
        <end position="93"/>
    </location>
</feature>
<dbReference type="SUPFAM" id="SSF54909">
    <property type="entry name" value="Dimeric alpha+beta barrel"/>
    <property type="match status" value="1"/>
</dbReference>
<dbReference type="Gene3D" id="3.30.70.100">
    <property type="match status" value="1"/>
</dbReference>
<dbReference type="RefSeq" id="WP_039336924.1">
    <property type="nucleotide sequence ID" value="NZ_JBNNWK010000013.1"/>
</dbReference>
<evidence type="ECO:0000259" key="1">
    <source>
        <dbReference type="Pfam" id="PF07045"/>
    </source>
</evidence>
<dbReference type="EMBL" id="JRVC01000021">
    <property type="protein sequence ID" value="KHS43780.1"/>
    <property type="molecule type" value="Genomic_DNA"/>
</dbReference>
<comment type="caution">
    <text evidence="2">The sequence shown here is derived from an EMBL/GenBank/DDBJ whole genome shotgun (WGS) entry which is preliminary data.</text>
</comment>